<dbReference type="Pfam" id="PF00535">
    <property type="entry name" value="Glycos_transf_2"/>
    <property type="match status" value="1"/>
</dbReference>
<organism evidence="4 5">
    <name type="scientific">Pedobacter gandavensis</name>
    <dbReference type="NCBI Taxonomy" id="2679963"/>
    <lineage>
        <taxon>Bacteria</taxon>
        <taxon>Pseudomonadati</taxon>
        <taxon>Bacteroidota</taxon>
        <taxon>Sphingobacteriia</taxon>
        <taxon>Sphingobacteriales</taxon>
        <taxon>Sphingobacteriaceae</taxon>
        <taxon>Pedobacter</taxon>
    </lineage>
</organism>
<dbReference type="RefSeq" id="WP_182960420.1">
    <property type="nucleotide sequence ID" value="NZ_WNXC01000008.1"/>
</dbReference>
<proteinExistence type="predicted"/>
<protein>
    <submittedName>
        <fullName evidence="4">Glycosyltransferase</fullName>
    </submittedName>
</protein>
<feature type="domain" description="Galactosyltransferase C-terminal" evidence="3">
    <location>
        <begin position="175"/>
        <end position="233"/>
    </location>
</feature>
<feature type="domain" description="Glycosyltransferase 2-like" evidence="2">
    <location>
        <begin position="11"/>
        <end position="144"/>
    </location>
</feature>
<dbReference type="InterPro" id="IPR029044">
    <property type="entry name" value="Nucleotide-diphossugar_trans"/>
</dbReference>
<evidence type="ECO:0000313" key="4">
    <source>
        <dbReference type="EMBL" id="MBB2150977.1"/>
    </source>
</evidence>
<dbReference type="EMBL" id="WNXC01000008">
    <property type="protein sequence ID" value="MBB2150977.1"/>
    <property type="molecule type" value="Genomic_DNA"/>
</dbReference>
<dbReference type="CDD" id="cd06420">
    <property type="entry name" value="GT2_Chondriotin_Pol_N"/>
    <property type="match status" value="1"/>
</dbReference>
<accession>A0ABR6F0B0</accession>
<dbReference type="InterPro" id="IPR050834">
    <property type="entry name" value="Glycosyltransf_2"/>
</dbReference>
<reference evidence="4 5" key="1">
    <citation type="submission" date="2019-11" db="EMBL/GenBank/DDBJ databases">
        <title>Description of Pedobacter sp. LMG 31462T.</title>
        <authorList>
            <person name="Carlier A."/>
            <person name="Qi S."/>
            <person name="Vandamme P."/>
        </authorList>
    </citation>
    <scope>NUCLEOTIDE SEQUENCE [LARGE SCALE GENOMIC DNA]</scope>
    <source>
        <strain evidence="4 5">LMG 31462</strain>
    </source>
</reference>
<dbReference type="InterPro" id="IPR001173">
    <property type="entry name" value="Glyco_trans_2-like"/>
</dbReference>
<keyword evidence="5" id="KW-1185">Reference proteome</keyword>
<evidence type="ECO:0000259" key="3">
    <source>
        <dbReference type="Pfam" id="PF02709"/>
    </source>
</evidence>
<dbReference type="Gene3D" id="3.90.550.10">
    <property type="entry name" value="Spore Coat Polysaccharide Biosynthesis Protein SpsA, Chain A"/>
    <property type="match status" value="1"/>
</dbReference>
<name>A0ABR6F0B0_9SPHI</name>
<dbReference type="SUPFAM" id="SSF53448">
    <property type="entry name" value="Nucleotide-diphospho-sugar transferases"/>
    <property type="match status" value="1"/>
</dbReference>
<dbReference type="Proteomes" id="UP000636110">
    <property type="component" value="Unassembled WGS sequence"/>
</dbReference>
<sequence length="265" mass="30251">MQNKSISVALLISTYNWPEALELVLASVVRQTRMPDEIIIADDGSKEETRQLIEKFKTSFNLPIKHIWHEDKGFRKSLILNKSVKNIDSEYIIEIDGDIIIHPKFIEDHLKAAQPGYFVQGSRAMITEEKSQEILASKDINFSIFSSGLYSKFNALRFPLLSGIFVLDPSNPFHIKGCNLAFWKKDYIAVNGYYNSFEGWGGEDYEFGARLLHAGIKRKRLKMAALAFHIFHKINSRANTVPNDIIYRKTLAEKSTTNNDGYAQV</sequence>
<evidence type="ECO:0000259" key="2">
    <source>
        <dbReference type="Pfam" id="PF00535"/>
    </source>
</evidence>
<dbReference type="PANTHER" id="PTHR43685:SF3">
    <property type="entry name" value="SLR2126 PROTEIN"/>
    <property type="match status" value="1"/>
</dbReference>
<dbReference type="Pfam" id="PF02709">
    <property type="entry name" value="Glyco_transf_7C"/>
    <property type="match status" value="1"/>
</dbReference>
<dbReference type="InterPro" id="IPR027791">
    <property type="entry name" value="Galactosyl_T_C"/>
</dbReference>
<evidence type="ECO:0000313" key="5">
    <source>
        <dbReference type="Proteomes" id="UP000636110"/>
    </source>
</evidence>
<evidence type="ECO:0000256" key="1">
    <source>
        <dbReference type="ARBA" id="ARBA00022679"/>
    </source>
</evidence>
<keyword evidence="1" id="KW-0808">Transferase</keyword>
<dbReference type="PANTHER" id="PTHR43685">
    <property type="entry name" value="GLYCOSYLTRANSFERASE"/>
    <property type="match status" value="1"/>
</dbReference>
<comment type="caution">
    <text evidence="4">The sequence shown here is derived from an EMBL/GenBank/DDBJ whole genome shotgun (WGS) entry which is preliminary data.</text>
</comment>
<gene>
    <name evidence="4" type="ORF">GM920_18925</name>
</gene>